<evidence type="ECO:0000313" key="1">
    <source>
        <dbReference type="EMBL" id="KAG2391867.1"/>
    </source>
</evidence>
<organism evidence="1 2">
    <name type="scientific">Naegleria lovaniensis</name>
    <name type="common">Amoeba</name>
    <dbReference type="NCBI Taxonomy" id="51637"/>
    <lineage>
        <taxon>Eukaryota</taxon>
        <taxon>Discoba</taxon>
        <taxon>Heterolobosea</taxon>
        <taxon>Tetramitia</taxon>
        <taxon>Eutetramitia</taxon>
        <taxon>Vahlkampfiidae</taxon>
        <taxon>Naegleria</taxon>
    </lineage>
</organism>
<dbReference type="Proteomes" id="UP000816034">
    <property type="component" value="Unassembled WGS sequence"/>
</dbReference>
<protein>
    <submittedName>
        <fullName evidence="1">Uncharacterized protein</fullName>
    </submittedName>
</protein>
<dbReference type="Gene3D" id="1.20.140.30">
    <property type="entry name" value="MOB kinase activator"/>
    <property type="match status" value="1"/>
</dbReference>
<dbReference type="Pfam" id="PF03637">
    <property type="entry name" value="Mob1_phocein"/>
    <property type="match status" value="1"/>
</dbReference>
<dbReference type="SUPFAM" id="SSF101152">
    <property type="entry name" value="Mob1/phocein"/>
    <property type="match status" value="1"/>
</dbReference>
<dbReference type="InterPro" id="IPR005301">
    <property type="entry name" value="MOB_kinase_act_fam"/>
</dbReference>
<dbReference type="AlphaFoldDB" id="A0AA88KQ26"/>
<gene>
    <name evidence="1" type="ORF">C9374_013352</name>
</gene>
<proteinExistence type="predicted"/>
<comment type="caution">
    <text evidence="1">The sequence shown here is derived from an EMBL/GenBank/DDBJ whole genome shotgun (WGS) entry which is preliminary data.</text>
</comment>
<sequence length="222" mass="25274">MPILGIFGNKNSNTFRPKKSHGGKRKELHKLAKATLGSGDLSQAVKLPQGEELNDWLAVHTVDFFNTTNLLYGSISEFCTASSCPVMSAGAEFEYLWMNPEDNITKPIRVSAPEYMDFLMGWIEARINNEALFPPSPDVPFPANFKSEVKQIFKRLFRVYAHIYHSHFEEVKKLGEEAHLNTAFKHFCLFVFEFDLVSKKEVEPMVDIILSLLPNFASKLKK</sequence>
<dbReference type="FunFam" id="1.20.140.30:FF:000001">
    <property type="entry name" value="MOB kinase activator 1A"/>
    <property type="match status" value="1"/>
</dbReference>
<reference evidence="1 2" key="1">
    <citation type="journal article" date="2018" name="BMC Genomics">
        <title>The genome of Naegleria lovaniensis, the basis for a comparative approach to unravel pathogenicity factors of the human pathogenic amoeba N. fowleri.</title>
        <authorList>
            <person name="Liechti N."/>
            <person name="Schurch N."/>
            <person name="Bruggmann R."/>
            <person name="Wittwer M."/>
        </authorList>
    </citation>
    <scope>NUCLEOTIDE SEQUENCE [LARGE SCALE GENOMIC DNA]</scope>
    <source>
        <strain evidence="1 2">ATCC 30569</strain>
    </source>
</reference>
<dbReference type="EMBL" id="PYSW02000006">
    <property type="protein sequence ID" value="KAG2391867.1"/>
    <property type="molecule type" value="Genomic_DNA"/>
</dbReference>
<evidence type="ECO:0000313" key="2">
    <source>
        <dbReference type="Proteomes" id="UP000816034"/>
    </source>
</evidence>
<accession>A0AA88KQ26</accession>
<dbReference type="PANTHER" id="PTHR22599">
    <property type="entry name" value="MPS ONE BINDER KINASE ACTIVATOR-LIKE MOB"/>
    <property type="match status" value="1"/>
</dbReference>
<name>A0AA88KQ26_NAELO</name>
<dbReference type="RefSeq" id="XP_044553761.1">
    <property type="nucleotide sequence ID" value="XM_044689219.1"/>
</dbReference>
<dbReference type="SMART" id="SM01388">
    <property type="entry name" value="Mob1_phocein"/>
    <property type="match status" value="1"/>
</dbReference>
<keyword evidence="2" id="KW-1185">Reference proteome</keyword>
<dbReference type="GeneID" id="68105805"/>
<dbReference type="InterPro" id="IPR036703">
    <property type="entry name" value="MOB_kinase_act_sf"/>
</dbReference>